<proteinExistence type="predicted"/>
<keyword evidence="1" id="KW-0812">Transmembrane</keyword>
<evidence type="ECO:0000256" key="1">
    <source>
        <dbReference type="SAM" id="Phobius"/>
    </source>
</evidence>
<evidence type="ECO:0000313" key="3">
    <source>
        <dbReference type="Proteomes" id="UP000434409"/>
    </source>
</evidence>
<protein>
    <submittedName>
        <fullName evidence="2">DUF1275 domain-containing protein</fullName>
    </submittedName>
</protein>
<reference evidence="2 3" key="1">
    <citation type="submission" date="2019-08" db="EMBL/GenBank/DDBJ databases">
        <title>In-depth cultivation of the pig gut microbiome towards novel bacterial diversity and tailored functional studies.</title>
        <authorList>
            <person name="Wylensek D."/>
            <person name="Hitch T.C.A."/>
            <person name="Clavel T."/>
        </authorList>
    </citation>
    <scope>NUCLEOTIDE SEQUENCE [LARGE SCALE GENOMIC DNA]</scope>
    <source>
        <strain evidence="2 3">68-1-5</strain>
    </source>
</reference>
<comment type="caution">
    <text evidence="2">The sequence shown here is derived from an EMBL/GenBank/DDBJ whole genome shotgun (WGS) entry which is preliminary data.</text>
</comment>
<sequence>MTHQEQVSEALILSLFLAFSGGLQDAYTYMIRDHVFANGQTGNVVLMSAGFMEGNWKMGLRYLIPVLAFAAGIFLAEIIGTRYKWARLLHWRQGILLMEIGLMIGVGLLSREYNLLANCMVSFACALQVQTFRKVCGHAYASTMCIGNLRSGTEALSVYLRHRKKEDKDRAGYYFSVIAVFAVGAGTGGLLSGYFQEKTIWISCVILVLCFLLMELDRLEQEAKDYKE</sequence>
<dbReference type="InterPro" id="IPR010699">
    <property type="entry name" value="DUF1275"/>
</dbReference>
<keyword evidence="1" id="KW-0472">Membrane</keyword>
<dbReference type="PANTHER" id="PTHR37314:SF4">
    <property type="entry name" value="UPF0700 TRANSMEMBRANE PROTEIN YOAK"/>
    <property type="match status" value="1"/>
</dbReference>
<feature type="transmembrane region" description="Helical" evidence="1">
    <location>
        <begin position="171"/>
        <end position="194"/>
    </location>
</feature>
<gene>
    <name evidence="2" type="ORF">FYJ34_10360</name>
</gene>
<name>A0A6N7V417_9FIRM</name>
<accession>A0A6N7V417</accession>
<dbReference type="PANTHER" id="PTHR37314">
    <property type="entry name" value="SLR0142 PROTEIN"/>
    <property type="match status" value="1"/>
</dbReference>
<dbReference type="Pfam" id="PF06912">
    <property type="entry name" value="DUF1275"/>
    <property type="match status" value="1"/>
</dbReference>
<dbReference type="AlphaFoldDB" id="A0A6N7V417"/>
<evidence type="ECO:0000313" key="2">
    <source>
        <dbReference type="EMBL" id="MSR94646.1"/>
    </source>
</evidence>
<dbReference type="Proteomes" id="UP000434409">
    <property type="component" value="Unassembled WGS sequence"/>
</dbReference>
<keyword evidence="3" id="KW-1185">Reference proteome</keyword>
<dbReference type="EMBL" id="VULY01000018">
    <property type="protein sequence ID" value="MSR94646.1"/>
    <property type="molecule type" value="Genomic_DNA"/>
</dbReference>
<keyword evidence="1" id="KW-1133">Transmembrane helix</keyword>
<organism evidence="2 3">
    <name type="scientific">Suipraeoptans intestinalis</name>
    <dbReference type="NCBI Taxonomy" id="2606628"/>
    <lineage>
        <taxon>Bacteria</taxon>
        <taxon>Bacillati</taxon>
        <taxon>Bacillota</taxon>
        <taxon>Clostridia</taxon>
        <taxon>Lachnospirales</taxon>
        <taxon>Lachnospiraceae</taxon>
        <taxon>Suipraeoptans</taxon>
    </lineage>
</organism>
<feature type="transmembrane region" description="Helical" evidence="1">
    <location>
        <begin position="200"/>
        <end position="216"/>
    </location>
</feature>
<feature type="transmembrane region" description="Helical" evidence="1">
    <location>
        <begin position="62"/>
        <end position="79"/>
    </location>
</feature>